<accession>A0A417XTN7</accession>
<keyword evidence="4" id="KW-1185">Reference proteome</keyword>
<dbReference type="Pfam" id="PF00149">
    <property type="entry name" value="Metallophos"/>
    <property type="match status" value="1"/>
</dbReference>
<evidence type="ECO:0000313" key="4">
    <source>
        <dbReference type="Proteomes" id="UP000283644"/>
    </source>
</evidence>
<keyword evidence="1" id="KW-1133">Transmembrane helix</keyword>
<reference evidence="3 4" key="1">
    <citation type="submission" date="2018-09" db="EMBL/GenBank/DDBJ databases">
        <title>Genome sequencing of Nocardioides immobilis CCTCC AB 2017083 for comparison to Nocardioides silvaticus.</title>
        <authorList>
            <person name="Li C."/>
            <person name="Wang G."/>
        </authorList>
    </citation>
    <scope>NUCLEOTIDE SEQUENCE [LARGE SCALE GENOMIC DNA]</scope>
    <source>
        <strain evidence="3 4">CCTCC AB 2017083</strain>
    </source>
</reference>
<evidence type="ECO:0000313" key="3">
    <source>
        <dbReference type="EMBL" id="RHW23587.1"/>
    </source>
</evidence>
<dbReference type="SUPFAM" id="SSF56300">
    <property type="entry name" value="Metallo-dependent phosphatases"/>
    <property type="match status" value="1"/>
</dbReference>
<dbReference type="GO" id="GO:0016787">
    <property type="term" value="F:hydrolase activity"/>
    <property type="evidence" value="ECO:0007669"/>
    <property type="project" value="InterPro"/>
</dbReference>
<keyword evidence="1" id="KW-0472">Membrane</keyword>
<dbReference type="Proteomes" id="UP000283644">
    <property type="component" value="Unassembled WGS sequence"/>
</dbReference>
<feature type="transmembrane region" description="Helical" evidence="1">
    <location>
        <begin position="150"/>
        <end position="171"/>
    </location>
</feature>
<dbReference type="OrthoDB" id="5241348at2"/>
<feature type="transmembrane region" description="Helical" evidence="1">
    <location>
        <begin position="118"/>
        <end position="138"/>
    </location>
</feature>
<gene>
    <name evidence="3" type="ORF">D0Z08_29165</name>
</gene>
<dbReference type="InterPro" id="IPR029052">
    <property type="entry name" value="Metallo-depent_PP-like"/>
</dbReference>
<dbReference type="EMBL" id="QXGH01000044">
    <property type="protein sequence ID" value="RHW23587.1"/>
    <property type="molecule type" value="Genomic_DNA"/>
</dbReference>
<keyword evidence="1" id="KW-0812">Transmembrane</keyword>
<dbReference type="InterPro" id="IPR004843">
    <property type="entry name" value="Calcineurin-like_PHP"/>
</dbReference>
<proteinExistence type="predicted"/>
<protein>
    <submittedName>
        <fullName evidence="3">Metallophosphoesterase</fullName>
    </submittedName>
</protein>
<dbReference type="AlphaFoldDB" id="A0A417XTN7"/>
<evidence type="ECO:0000256" key="1">
    <source>
        <dbReference type="SAM" id="Phobius"/>
    </source>
</evidence>
<comment type="caution">
    <text evidence="3">The sequence shown here is derived from an EMBL/GenBank/DDBJ whole genome shotgun (WGS) entry which is preliminary data.</text>
</comment>
<feature type="domain" description="Calcineurin-like phosphoesterase" evidence="2">
    <location>
        <begin position="255"/>
        <end position="424"/>
    </location>
</feature>
<dbReference type="Gene3D" id="3.60.21.10">
    <property type="match status" value="1"/>
</dbReference>
<sequence>MSRLPGWLTATALVVVWLALSTLAATGFFLTSERTVDVASHEARVTPDFTGEVVVRTGPVLPDVRTDSGSLVGVEIELGKTDARSLQELTARYAAIGSNSDAQIAKVSDAVREMAVDAVVRGLALGLLPILGWVLLGARRRGEIVEHLPTRRGVAGLLVIALVVIGLTTPWRGLGGASQDQPERWVSLATFVGPSVELPDELADVEVRGDTAGETRRLVASAIDSYREGREFYADAAEAAADLELREPEEGETVVLLLSDRHDNVGMDQVARAVAERGGAEAVFDAGDDTSTGKEWEAFSLDSLADTFDDYSRWAVAGNHDHGTFVRSYLTDLGWTYFDDEVIDGPGETRILGVDDPRSSGLGNWRDESDLTFAEVRARLADAACEADEDGDRVDTLLVHDANLGDEALSRGCVDLVVGGHTHVQAGPDPVRTDDGEVGYTYTVGTAGGAAYAIAIGTKLRRAAGLALITYRDGEPAGIQSVTVETTGSFAVDPYVELE</sequence>
<evidence type="ECO:0000259" key="2">
    <source>
        <dbReference type="Pfam" id="PF00149"/>
    </source>
</evidence>
<dbReference type="RefSeq" id="WP_118928794.1">
    <property type="nucleotide sequence ID" value="NZ_QXGH01000044.1"/>
</dbReference>
<organism evidence="3 4">
    <name type="scientific">Nocardioides immobilis</name>
    <dbReference type="NCBI Taxonomy" id="2049295"/>
    <lineage>
        <taxon>Bacteria</taxon>
        <taxon>Bacillati</taxon>
        <taxon>Actinomycetota</taxon>
        <taxon>Actinomycetes</taxon>
        <taxon>Propionibacteriales</taxon>
        <taxon>Nocardioidaceae</taxon>
        <taxon>Nocardioides</taxon>
    </lineage>
</organism>
<name>A0A417XTN7_9ACTN</name>